<dbReference type="InterPro" id="IPR046371">
    <property type="entry name" value="Bcl-2_BH1-3"/>
</dbReference>
<evidence type="ECO:0000256" key="3">
    <source>
        <dbReference type="SAM" id="MobiDB-lite"/>
    </source>
</evidence>
<dbReference type="PROSITE" id="PS01258">
    <property type="entry name" value="BH2"/>
    <property type="match status" value="1"/>
</dbReference>
<dbReference type="PROSITE" id="PS50062">
    <property type="entry name" value="BCL2_FAMILY"/>
    <property type="match status" value="1"/>
</dbReference>
<feature type="compositionally biased region" description="Basic and acidic residues" evidence="3">
    <location>
        <begin position="1"/>
        <end position="11"/>
    </location>
</feature>
<evidence type="ECO:0000256" key="1">
    <source>
        <dbReference type="ARBA" id="ARBA00009458"/>
    </source>
</evidence>
<feature type="transmembrane region" description="Helical" evidence="4">
    <location>
        <begin position="196"/>
        <end position="215"/>
    </location>
</feature>
<evidence type="ECO:0000259" key="5">
    <source>
        <dbReference type="SMART" id="SM00337"/>
    </source>
</evidence>
<dbReference type="SMART" id="SM00337">
    <property type="entry name" value="BCL"/>
    <property type="match status" value="1"/>
</dbReference>
<feature type="domain" description="Bcl-2 Bcl-2 homology region 1-3" evidence="5">
    <location>
        <begin position="89"/>
        <end position="185"/>
    </location>
</feature>
<keyword evidence="4" id="KW-0472">Membrane</keyword>
<keyword evidence="6" id="KW-1185">Reference proteome</keyword>
<keyword evidence="2" id="KW-0053">Apoptosis</keyword>
<accession>A0ABM3WV04</accession>
<keyword evidence="4" id="KW-1133">Transmembrane helix</keyword>
<dbReference type="InterPro" id="IPR020726">
    <property type="entry name" value="Bcl2_BH2_motif_CS"/>
</dbReference>
<gene>
    <name evidence="7" type="primary">LOC103125212</name>
</gene>
<dbReference type="Pfam" id="PF00452">
    <property type="entry name" value="Bcl-2"/>
    <property type="match status" value="1"/>
</dbReference>
<dbReference type="GeneID" id="103125212"/>
<dbReference type="Proteomes" id="UP001652624">
    <property type="component" value="Unplaced"/>
</dbReference>
<dbReference type="InterPro" id="IPR002475">
    <property type="entry name" value="Bcl2-like"/>
</dbReference>
<dbReference type="InterPro" id="IPR026298">
    <property type="entry name" value="Bcl-2_fam"/>
</dbReference>
<dbReference type="Gene3D" id="1.10.437.10">
    <property type="entry name" value="Blc2-like"/>
    <property type="match status" value="1"/>
</dbReference>
<name>A0ABM3WV04_ERIEU</name>
<evidence type="ECO:0000313" key="7">
    <source>
        <dbReference type="RefSeq" id="XP_060040390.1"/>
    </source>
</evidence>
<dbReference type="SUPFAM" id="SSF56854">
    <property type="entry name" value="Bcl-2 inhibitors of programmed cell death"/>
    <property type="match status" value="1"/>
</dbReference>
<keyword evidence="4" id="KW-0812">Transmembrane</keyword>
<evidence type="ECO:0000256" key="4">
    <source>
        <dbReference type="SAM" id="Phobius"/>
    </source>
</evidence>
<reference evidence="7" key="1">
    <citation type="submission" date="2025-08" db="UniProtKB">
        <authorList>
            <consortium name="RefSeq"/>
        </authorList>
    </citation>
    <scope>IDENTIFICATION</scope>
</reference>
<dbReference type="InterPro" id="IPR036834">
    <property type="entry name" value="Bcl-2-like_sf"/>
</dbReference>
<organism evidence="6 7">
    <name type="scientific">Erinaceus europaeus</name>
    <name type="common">Western European hedgehog</name>
    <dbReference type="NCBI Taxonomy" id="9365"/>
    <lineage>
        <taxon>Eukaryota</taxon>
        <taxon>Metazoa</taxon>
        <taxon>Chordata</taxon>
        <taxon>Craniata</taxon>
        <taxon>Vertebrata</taxon>
        <taxon>Euteleostomi</taxon>
        <taxon>Mammalia</taxon>
        <taxon>Eutheria</taxon>
        <taxon>Laurasiatheria</taxon>
        <taxon>Eulipotyphla</taxon>
        <taxon>Erinaceidae</taxon>
        <taxon>Erinaceinae</taxon>
        <taxon>Erinaceus</taxon>
    </lineage>
</organism>
<sequence length="220" mass="24896">MGGFRMQHEEGEGLGGPYSLLRSGGRGHRHCPGQNLPGPTSSEQIMRTGSLLLQGFIQDRIQSMGWQTSQLALDWEPQDPAIKRMSEVLRRIGDELDNDVNMKRVITVAVETETTWQLFSKVAAGVFADGRLSWGRIVALFCFTTKLVFKALCSNLPEMIRTIMDWMMKFLKERLLNWIQQQGGWDGLLSYYQPPLWQTVTFLVAGALILSSAFWKKKLG</sequence>
<dbReference type="PANTHER" id="PTHR11256:SF42">
    <property type="entry name" value="APOPTOSIS REGULATOR BAX"/>
    <property type="match status" value="1"/>
</dbReference>
<comment type="similarity">
    <text evidence="1">Belongs to the Bcl-2 family.</text>
</comment>
<dbReference type="CDD" id="cd06845">
    <property type="entry name" value="Bcl-2_like"/>
    <property type="match status" value="1"/>
</dbReference>
<dbReference type="PRINTS" id="PR01862">
    <property type="entry name" value="BCL2FAMILY"/>
</dbReference>
<evidence type="ECO:0000256" key="2">
    <source>
        <dbReference type="ARBA" id="ARBA00022703"/>
    </source>
</evidence>
<evidence type="ECO:0000313" key="6">
    <source>
        <dbReference type="Proteomes" id="UP001652624"/>
    </source>
</evidence>
<dbReference type="RefSeq" id="XP_060040390.1">
    <property type="nucleotide sequence ID" value="XM_060184407.1"/>
</dbReference>
<feature type="region of interest" description="Disordered" evidence="3">
    <location>
        <begin position="1"/>
        <end position="40"/>
    </location>
</feature>
<dbReference type="PANTHER" id="PTHR11256">
    <property type="entry name" value="BCL-2 RELATED"/>
    <property type="match status" value="1"/>
</dbReference>
<protein>
    <submittedName>
        <fullName evidence="7">Apoptosis regulator BAX-like isoform X1</fullName>
    </submittedName>
</protein>
<proteinExistence type="inferred from homology"/>